<evidence type="ECO:0000313" key="1">
    <source>
        <dbReference type="EMBL" id="CAK9033633.1"/>
    </source>
</evidence>
<sequence length="107" mass="12437">MRDSVLKATYQASQFRELSFSQCRLWLFGTLFPDINGRNAVNIAFLSGRNGAVRLLFEINASELKFPFLERSKGKPLFQFFHFPLIELVAATNPIIYMSSKYTWMKF</sequence>
<name>A0ABP0L4Z7_9DINO</name>
<organism evidence="1 2">
    <name type="scientific">Durusdinium trenchii</name>
    <dbReference type="NCBI Taxonomy" id="1381693"/>
    <lineage>
        <taxon>Eukaryota</taxon>
        <taxon>Sar</taxon>
        <taxon>Alveolata</taxon>
        <taxon>Dinophyceae</taxon>
        <taxon>Suessiales</taxon>
        <taxon>Symbiodiniaceae</taxon>
        <taxon>Durusdinium</taxon>
    </lineage>
</organism>
<comment type="caution">
    <text evidence="1">The sequence shown here is derived from an EMBL/GenBank/DDBJ whole genome shotgun (WGS) entry which is preliminary data.</text>
</comment>
<keyword evidence="2" id="KW-1185">Reference proteome</keyword>
<protein>
    <recommendedName>
        <fullName evidence="3">LAGLIDADG homing endonuclease</fullName>
    </recommendedName>
</protein>
<evidence type="ECO:0000313" key="2">
    <source>
        <dbReference type="Proteomes" id="UP001642484"/>
    </source>
</evidence>
<reference evidence="1 2" key="1">
    <citation type="submission" date="2024-02" db="EMBL/GenBank/DDBJ databases">
        <authorList>
            <person name="Chen Y."/>
            <person name="Shah S."/>
            <person name="Dougan E. K."/>
            <person name="Thang M."/>
            <person name="Chan C."/>
        </authorList>
    </citation>
    <scope>NUCLEOTIDE SEQUENCE [LARGE SCALE GENOMIC DNA]</scope>
</reference>
<dbReference type="Proteomes" id="UP001642484">
    <property type="component" value="Unassembled WGS sequence"/>
</dbReference>
<proteinExistence type="predicted"/>
<dbReference type="EMBL" id="CAXAMN010011079">
    <property type="protein sequence ID" value="CAK9033633.1"/>
    <property type="molecule type" value="Genomic_DNA"/>
</dbReference>
<accession>A0ABP0L4Z7</accession>
<evidence type="ECO:0008006" key="3">
    <source>
        <dbReference type="Google" id="ProtNLM"/>
    </source>
</evidence>
<gene>
    <name evidence="1" type="ORF">CCMP2556_LOCUS19153</name>
</gene>